<dbReference type="RefSeq" id="WP_288879052.1">
    <property type="nucleotide sequence ID" value="NZ_CBFGNQ010000001.1"/>
</dbReference>
<protein>
    <submittedName>
        <fullName evidence="3">DUF3298 domain-containing protein</fullName>
    </submittedName>
</protein>
<dbReference type="EMBL" id="JBBEUB010000004">
    <property type="protein sequence ID" value="MEJ2903333.1"/>
    <property type="molecule type" value="Genomic_DNA"/>
</dbReference>
<dbReference type="InterPro" id="IPR025303">
    <property type="entry name" value="PdaC"/>
</dbReference>
<gene>
    <name evidence="3" type="ORF">WAE58_12895</name>
</gene>
<sequence length="269" mass="30360">MKKLGLFIIAIGFIACQSENKTSNTTDTTSVVTTGDSLTFKYDSVKVYSKTPVSVDKNVTDTSKAVISYPLFNDEKVNQFVETKIKLTADSGKNYKTYNEYATDFIKGYDDFRKSEKDYPQTWFLDINAKVVKQKPGYLSLLNTYVNYSGGAHPNSVFIYLNYNPATHQEILLDSLIQPGSLPKLTAVAEKIFRKNEKLSPTASLKDGYFFDKDTFKLNDNFTITDQGLMFLYNPYEIKAYAYGKTELVIPFSELKEIAKPNSLLSPAN</sequence>
<feature type="domain" description="Deacetylase PdaC" evidence="2">
    <location>
        <begin position="58"/>
        <end position="156"/>
    </location>
</feature>
<proteinExistence type="predicted"/>
<comment type="caution">
    <text evidence="3">The sequence shown here is derived from an EMBL/GenBank/DDBJ whole genome shotgun (WGS) entry which is preliminary data.</text>
</comment>
<dbReference type="Pfam" id="PF13739">
    <property type="entry name" value="PdaC"/>
    <property type="match status" value="1"/>
</dbReference>
<dbReference type="PROSITE" id="PS51257">
    <property type="entry name" value="PROKAR_LIPOPROTEIN"/>
    <property type="match status" value="1"/>
</dbReference>
<evidence type="ECO:0000259" key="1">
    <source>
        <dbReference type="Pfam" id="PF11738"/>
    </source>
</evidence>
<dbReference type="Gene3D" id="3.90.640.20">
    <property type="entry name" value="Heat-shock cognate protein, ATPase"/>
    <property type="match status" value="1"/>
</dbReference>
<dbReference type="Proteomes" id="UP001378956">
    <property type="component" value="Unassembled WGS sequence"/>
</dbReference>
<organism evidence="3 4">
    <name type="scientific">Pedobacter panaciterrae</name>
    <dbReference type="NCBI Taxonomy" id="363849"/>
    <lineage>
        <taxon>Bacteria</taxon>
        <taxon>Pseudomonadati</taxon>
        <taxon>Bacteroidota</taxon>
        <taxon>Sphingobacteriia</taxon>
        <taxon>Sphingobacteriales</taxon>
        <taxon>Sphingobacteriaceae</taxon>
        <taxon>Pedobacter</taxon>
    </lineage>
</organism>
<keyword evidence="4" id="KW-1185">Reference proteome</keyword>
<evidence type="ECO:0000313" key="4">
    <source>
        <dbReference type="Proteomes" id="UP001378956"/>
    </source>
</evidence>
<evidence type="ECO:0000259" key="2">
    <source>
        <dbReference type="Pfam" id="PF13739"/>
    </source>
</evidence>
<evidence type="ECO:0000313" key="3">
    <source>
        <dbReference type="EMBL" id="MEJ2903333.1"/>
    </source>
</evidence>
<dbReference type="Gene3D" id="3.30.565.40">
    <property type="entry name" value="Fervidobacterium nodosum Rt17-B1 like"/>
    <property type="match status" value="1"/>
</dbReference>
<feature type="domain" description="DUF3298" evidence="1">
    <location>
        <begin position="175"/>
        <end position="253"/>
    </location>
</feature>
<dbReference type="Pfam" id="PF11738">
    <property type="entry name" value="DUF3298"/>
    <property type="match status" value="1"/>
</dbReference>
<reference evidence="3 4" key="1">
    <citation type="submission" date="2024-03" db="EMBL/GenBank/DDBJ databases">
        <title>Sequence of Lycoming College Course Isolates.</title>
        <authorList>
            <person name="Plotts O."/>
            <person name="Newman J."/>
        </authorList>
    </citation>
    <scope>NUCLEOTIDE SEQUENCE [LARGE SCALE GENOMIC DNA]</scope>
    <source>
        <strain evidence="3 4">CJB-3</strain>
    </source>
</reference>
<name>A0ABU8NQ54_9SPHI</name>
<dbReference type="InterPro" id="IPR021729">
    <property type="entry name" value="DUF3298"/>
</dbReference>
<dbReference type="InterPro" id="IPR037126">
    <property type="entry name" value="PdaC/RsiV-like_sf"/>
</dbReference>
<accession>A0ABU8NQ54</accession>